<evidence type="ECO:0000313" key="2">
    <source>
        <dbReference type="EMBL" id="MCH6472474.1"/>
    </source>
</evidence>
<dbReference type="Proteomes" id="UP001202922">
    <property type="component" value="Unassembled WGS sequence"/>
</dbReference>
<organism evidence="2 3">
    <name type="scientific">Sinomonas terrae</name>
    <dbReference type="NCBI Taxonomy" id="2908838"/>
    <lineage>
        <taxon>Bacteria</taxon>
        <taxon>Bacillati</taxon>
        <taxon>Actinomycetota</taxon>
        <taxon>Actinomycetes</taxon>
        <taxon>Micrococcales</taxon>
        <taxon>Micrococcaceae</taxon>
        <taxon>Sinomonas</taxon>
    </lineage>
</organism>
<evidence type="ECO:0000256" key="1">
    <source>
        <dbReference type="SAM" id="MobiDB-lite"/>
    </source>
</evidence>
<accession>A0ABS9U723</accession>
<feature type="region of interest" description="Disordered" evidence="1">
    <location>
        <begin position="1"/>
        <end position="48"/>
    </location>
</feature>
<dbReference type="InterPro" id="IPR025242">
    <property type="entry name" value="DUF4193"/>
</dbReference>
<dbReference type="RefSeq" id="WP_241056648.1">
    <property type="nucleotide sequence ID" value="NZ_JAKZBV010000002.1"/>
</dbReference>
<comment type="caution">
    <text evidence="2">The sequence shown here is derived from an EMBL/GenBank/DDBJ whole genome shotgun (WGS) entry which is preliminary data.</text>
</comment>
<dbReference type="EMBL" id="JAKZBV010000002">
    <property type="protein sequence ID" value="MCH6472474.1"/>
    <property type="molecule type" value="Genomic_DNA"/>
</dbReference>
<keyword evidence="3" id="KW-1185">Reference proteome</keyword>
<name>A0ABS9U723_9MICC</name>
<proteinExistence type="predicted"/>
<gene>
    <name evidence="2" type="ORF">L0M17_21330</name>
</gene>
<sequence length="99" mass="10739">MGADYDELRPDVRESQEDSLEAARSANAPDARSVVRDLDGDDLDGGDVPGGEILDAELTVRLVPQGEDEFVCQSCYLVRHRSQIARVHGGAEYCADCEA</sequence>
<dbReference type="Pfam" id="PF13834">
    <property type="entry name" value="DUF4193"/>
    <property type="match status" value="1"/>
</dbReference>
<protein>
    <submittedName>
        <fullName evidence="2">DUF4193 domain-containing protein</fullName>
    </submittedName>
</protein>
<feature type="compositionally biased region" description="Basic and acidic residues" evidence="1">
    <location>
        <begin position="1"/>
        <end position="16"/>
    </location>
</feature>
<evidence type="ECO:0000313" key="3">
    <source>
        <dbReference type="Proteomes" id="UP001202922"/>
    </source>
</evidence>
<reference evidence="2 3" key="1">
    <citation type="submission" date="2022-03" db="EMBL/GenBank/DDBJ databases">
        <title>Sinomonas sp. isolated from a soil.</title>
        <authorList>
            <person name="Han J."/>
            <person name="Kim D.-U."/>
        </authorList>
    </citation>
    <scope>NUCLEOTIDE SEQUENCE [LARGE SCALE GENOMIC DNA]</scope>
    <source>
        <strain evidence="2 3">5-5</strain>
    </source>
</reference>